<feature type="non-terminal residue" evidence="4">
    <location>
        <position position="536"/>
    </location>
</feature>
<reference evidence="4 5" key="1">
    <citation type="submission" date="2024-09" db="EMBL/GenBank/DDBJ databases">
        <authorList>
            <person name="Sun Q."/>
            <person name="Mori K."/>
        </authorList>
    </citation>
    <scope>NUCLEOTIDE SEQUENCE [LARGE SCALE GENOMIC DNA]</scope>
    <source>
        <strain evidence="4 5">CCM 7468</strain>
    </source>
</reference>
<dbReference type="InterPro" id="IPR000014">
    <property type="entry name" value="PAS"/>
</dbReference>
<proteinExistence type="predicted"/>
<dbReference type="PROSITE" id="PS50112">
    <property type="entry name" value="PAS"/>
    <property type="match status" value="1"/>
</dbReference>
<protein>
    <submittedName>
        <fullName evidence="4">PAS-domain containing protein</fullName>
    </submittedName>
</protein>
<feature type="transmembrane region" description="Helical" evidence="1">
    <location>
        <begin position="36"/>
        <end position="59"/>
    </location>
</feature>
<dbReference type="InterPro" id="IPR035965">
    <property type="entry name" value="PAS-like_dom_sf"/>
</dbReference>
<dbReference type="Pfam" id="PF12860">
    <property type="entry name" value="PAS_7"/>
    <property type="match status" value="1"/>
</dbReference>
<evidence type="ECO:0000256" key="1">
    <source>
        <dbReference type="SAM" id="Phobius"/>
    </source>
</evidence>
<evidence type="ECO:0000313" key="4">
    <source>
        <dbReference type="EMBL" id="MFC0386890.1"/>
    </source>
</evidence>
<name>A0ABV6IW25_9PROT</name>
<dbReference type="InterPro" id="IPR000700">
    <property type="entry name" value="PAS-assoc_C"/>
</dbReference>
<evidence type="ECO:0000259" key="2">
    <source>
        <dbReference type="PROSITE" id="PS50112"/>
    </source>
</evidence>
<evidence type="ECO:0000313" key="5">
    <source>
        <dbReference type="Proteomes" id="UP001589789"/>
    </source>
</evidence>
<dbReference type="NCBIfam" id="TIGR00229">
    <property type="entry name" value="sensory_box"/>
    <property type="match status" value="1"/>
</dbReference>
<dbReference type="Pfam" id="PF08448">
    <property type="entry name" value="PAS_4"/>
    <property type="match status" value="1"/>
</dbReference>
<dbReference type="CDD" id="cd00130">
    <property type="entry name" value="PAS"/>
    <property type="match status" value="1"/>
</dbReference>
<dbReference type="SUPFAM" id="SSF55785">
    <property type="entry name" value="PYP-like sensor domain (PAS domain)"/>
    <property type="match status" value="2"/>
</dbReference>
<feature type="domain" description="PAS" evidence="2">
    <location>
        <begin position="402"/>
        <end position="459"/>
    </location>
</feature>
<gene>
    <name evidence="4" type="ORF">ACFFIC_15235</name>
</gene>
<dbReference type="InterPro" id="IPR013656">
    <property type="entry name" value="PAS_4"/>
</dbReference>
<dbReference type="SMART" id="SM00091">
    <property type="entry name" value="PAS"/>
    <property type="match status" value="1"/>
</dbReference>
<dbReference type="PANTHER" id="PTHR44757:SF2">
    <property type="entry name" value="BIOFILM ARCHITECTURE MAINTENANCE PROTEIN MBAA"/>
    <property type="match status" value="1"/>
</dbReference>
<keyword evidence="1" id="KW-1133">Transmembrane helix</keyword>
<feature type="transmembrane region" description="Helical" evidence="1">
    <location>
        <begin position="203"/>
        <end position="224"/>
    </location>
</feature>
<comment type="caution">
    <text evidence="4">The sequence shown here is derived from an EMBL/GenBank/DDBJ whole genome shotgun (WGS) entry which is preliminary data.</text>
</comment>
<dbReference type="SMART" id="SM00086">
    <property type="entry name" value="PAC"/>
    <property type="match status" value="1"/>
</dbReference>
<dbReference type="PANTHER" id="PTHR44757">
    <property type="entry name" value="DIGUANYLATE CYCLASE DGCP"/>
    <property type="match status" value="1"/>
</dbReference>
<keyword evidence="5" id="KW-1185">Reference proteome</keyword>
<dbReference type="InterPro" id="IPR001610">
    <property type="entry name" value="PAC"/>
</dbReference>
<accession>A0ABV6IW25</accession>
<dbReference type="RefSeq" id="WP_377051805.1">
    <property type="nucleotide sequence ID" value="NZ_JBHLVZ010000043.1"/>
</dbReference>
<dbReference type="InterPro" id="IPR052155">
    <property type="entry name" value="Biofilm_reg_signaling"/>
</dbReference>
<feature type="domain" description="PAC" evidence="3">
    <location>
        <begin position="474"/>
        <end position="528"/>
    </location>
</feature>
<dbReference type="PROSITE" id="PS50113">
    <property type="entry name" value="PAC"/>
    <property type="match status" value="1"/>
</dbReference>
<evidence type="ECO:0000259" key="3">
    <source>
        <dbReference type="PROSITE" id="PS50113"/>
    </source>
</evidence>
<organism evidence="4 5">
    <name type="scientific">Muricoccus vinaceus</name>
    <dbReference type="NCBI Taxonomy" id="424704"/>
    <lineage>
        <taxon>Bacteria</taxon>
        <taxon>Pseudomonadati</taxon>
        <taxon>Pseudomonadota</taxon>
        <taxon>Alphaproteobacteria</taxon>
        <taxon>Acetobacterales</taxon>
        <taxon>Roseomonadaceae</taxon>
        <taxon>Muricoccus</taxon>
    </lineage>
</organism>
<dbReference type="Proteomes" id="UP001589789">
    <property type="component" value="Unassembled WGS sequence"/>
</dbReference>
<dbReference type="Gene3D" id="3.30.450.20">
    <property type="entry name" value="PAS domain"/>
    <property type="match status" value="2"/>
</dbReference>
<keyword evidence="1" id="KW-0812">Transmembrane</keyword>
<sequence length="536" mass="58300">MKVLGVPTPGASPATPGFFGGAASRWLRARLSETHVQAGFVLLGAALAAAAIATSILIFDRQAALGKMSRYNLGWPASQAGMEVARLQGALGELAITPGEAEQQTVRTWFGIVESRLSMLLNGEVAALVRTRPELEPVVSRLSAAVEASRPLMRTLGDEAAVAAIMAEFTSLNRPLARLASVARAHALELDAQDVRHLDRLQWLFSGLLVALIGCSLALAAFAVRRNRLLARSNAEVRALVLDLTRTGERLAAANERVQEAVSALTEQNATLKERDAEMLRQNRLFEAALNNMSHGLGMFDEEHRLIVGNRRFSELFALPPGLAVPGAEAKALLASSASFGRRATEATWAEHRRLTEAAEAAAFVRADGAGRSLSVSHQPLADGGWVATYEDVTARLLHQTKLEEQAALLDLVQDGIVVHGMDGRIVYANRSAVRMHGWTPAEVAGMDSGELVERIYEDPASYHEAFRTVLETGQWSGRFKQRHRSGHRVVVESNWSFVRNEPRAPDAILVVHTDITERLALEERLRQSQRLEAVG</sequence>
<keyword evidence="1" id="KW-0472">Membrane</keyword>
<dbReference type="EMBL" id="JBHLVZ010000043">
    <property type="protein sequence ID" value="MFC0386890.1"/>
    <property type="molecule type" value="Genomic_DNA"/>
</dbReference>